<protein>
    <submittedName>
        <fullName evidence="1">Uncharacterized protein</fullName>
    </submittedName>
</protein>
<comment type="caution">
    <text evidence="1">The sequence shown here is derived from an EMBL/GenBank/DDBJ whole genome shotgun (WGS) entry which is preliminary data.</text>
</comment>
<name>A0ABY0TGT9_9PSED</name>
<proteinExistence type="predicted"/>
<dbReference type="Proteomes" id="UP000198740">
    <property type="component" value="Unassembled WGS sequence"/>
</dbReference>
<keyword evidence="2" id="KW-1185">Reference proteome</keyword>
<organism evidence="1 2">
    <name type="scientific">Pseudomonas grimontii</name>
    <dbReference type="NCBI Taxonomy" id="129847"/>
    <lineage>
        <taxon>Bacteria</taxon>
        <taxon>Pseudomonadati</taxon>
        <taxon>Pseudomonadota</taxon>
        <taxon>Gammaproteobacteria</taxon>
        <taxon>Pseudomonadales</taxon>
        <taxon>Pseudomonadaceae</taxon>
        <taxon>Pseudomonas</taxon>
    </lineage>
</organism>
<accession>A0ABY0TGT9</accession>
<evidence type="ECO:0000313" key="2">
    <source>
        <dbReference type="Proteomes" id="UP000198740"/>
    </source>
</evidence>
<evidence type="ECO:0000313" key="1">
    <source>
        <dbReference type="EMBL" id="SDQ80946.1"/>
    </source>
</evidence>
<sequence>MSPGSLKECLPASQLFGSKAAATLNQRPGMFQYI</sequence>
<reference evidence="1 2" key="1">
    <citation type="submission" date="2016-10" db="EMBL/GenBank/DDBJ databases">
        <authorList>
            <person name="Varghese N."/>
            <person name="Submissions S."/>
        </authorList>
    </citation>
    <scope>NUCLEOTIDE SEQUENCE [LARGE SCALE GENOMIC DNA]</scope>
    <source>
        <strain evidence="1 2">BS2976</strain>
    </source>
</reference>
<dbReference type="EMBL" id="FNKM01000002">
    <property type="protein sequence ID" value="SDQ80946.1"/>
    <property type="molecule type" value="Genomic_DNA"/>
</dbReference>
<gene>
    <name evidence="1" type="ORF">SAMN04490186_2041</name>
</gene>